<feature type="domain" description="Tryptophan synthase beta chain-like PALP" evidence="6">
    <location>
        <begin position="23"/>
        <end position="338"/>
    </location>
</feature>
<evidence type="ECO:0000256" key="5">
    <source>
        <dbReference type="PIRSR" id="PIRSR006278-2"/>
    </source>
</evidence>
<dbReference type="InterPro" id="IPR027278">
    <property type="entry name" value="ACCD_DCysDesulf"/>
</dbReference>
<dbReference type="PANTHER" id="PTHR43780:SF2">
    <property type="entry name" value="1-AMINOCYCLOPROPANE-1-CARBOXYLATE DEAMINASE-RELATED"/>
    <property type="match status" value="1"/>
</dbReference>
<evidence type="ECO:0000259" key="6">
    <source>
        <dbReference type="Pfam" id="PF00291"/>
    </source>
</evidence>
<evidence type="ECO:0000256" key="3">
    <source>
        <dbReference type="ARBA" id="ARBA00022898"/>
    </source>
</evidence>
<feature type="modified residue" description="N6-(pyridoxal phosphate)lysine" evidence="5">
    <location>
        <position position="61"/>
    </location>
</feature>
<dbReference type="Pfam" id="PF00291">
    <property type="entry name" value="PALP"/>
    <property type="match status" value="1"/>
</dbReference>
<dbReference type="InterPro" id="IPR036052">
    <property type="entry name" value="TrpB-like_PALP_sf"/>
</dbReference>
<evidence type="ECO:0000256" key="4">
    <source>
        <dbReference type="PIRSR" id="PIRSR006278-1"/>
    </source>
</evidence>
<dbReference type="GO" id="GO:1901605">
    <property type="term" value="P:alpha-amino acid metabolic process"/>
    <property type="evidence" value="ECO:0007669"/>
    <property type="project" value="UniProtKB-ARBA"/>
</dbReference>
<protein>
    <recommendedName>
        <fullName evidence="6">Tryptophan synthase beta chain-like PALP domain-containing protein</fullName>
    </recommendedName>
</protein>
<dbReference type="EMBL" id="ADLK01000019">
    <property type="protein sequence ID" value="KMW20088.1"/>
    <property type="molecule type" value="Genomic_DNA"/>
</dbReference>
<evidence type="ECO:0000256" key="1">
    <source>
        <dbReference type="ARBA" id="ARBA00001933"/>
    </source>
</evidence>
<reference evidence="7 8" key="1">
    <citation type="submission" date="2011-04" db="EMBL/GenBank/DDBJ databases">
        <title>The Genome Sequence of Clostridium citroniae WAL-19142.</title>
        <authorList>
            <consortium name="The Broad Institute Genome Sequencing Platform"/>
            <person name="Earl A."/>
            <person name="Ward D."/>
            <person name="Feldgarden M."/>
            <person name="Gevers D."/>
            <person name="Warren Y.A."/>
            <person name="Tyrrell K.L."/>
            <person name="Citron D.M."/>
            <person name="Goldstein E.J."/>
            <person name="Daigneault M."/>
            <person name="Allen-Vercoe E."/>
            <person name="Young S.K."/>
            <person name="Zeng Q."/>
            <person name="Gargeya S."/>
            <person name="Fitzgerald M."/>
            <person name="Haas B."/>
            <person name="Abouelleil A."/>
            <person name="Alvarado L."/>
            <person name="Arachchi H.M."/>
            <person name="Berlin A."/>
            <person name="Brown A."/>
            <person name="Chapman S.B."/>
            <person name="Chen Z."/>
            <person name="Dunbar C."/>
            <person name="Freedman E."/>
            <person name="Gearin G."/>
            <person name="Gellesch M."/>
            <person name="Goldberg J."/>
            <person name="Griggs A."/>
            <person name="Gujja S."/>
            <person name="Heilman E.R."/>
            <person name="Heiman D."/>
            <person name="Howarth C."/>
            <person name="Larson L."/>
            <person name="Lui A."/>
            <person name="MacDonald P.J."/>
            <person name="Mehta T."/>
            <person name="Montmayeur A."/>
            <person name="Murphy C."/>
            <person name="Neiman D."/>
            <person name="Pearson M."/>
            <person name="Priest M."/>
            <person name="Roberts A."/>
            <person name="Saif S."/>
            <person name="Shea T."/>
            <person name="Shenoy N."/>
            <person name="Sisk P."/>
            <person name="Stolte C."/>
            <person name="Sykes S."/>
            <person name="White J."/>
            <person name="Yandava C."/>
            <person name="Wortman J."/>
            <person name="Nusbaum C."/>
            <person name="Birren B."/>
        </authorList>
    </citation>
    <scope>NUCLEOTIDE SEQUENCE [LARGE SCALE GENOMIC DNA]</scope>
    <source>
        <strain evidence="7 8">WAL-19142</strain>
    </source>
</reference>
<dbReference type="GeneID" id="93161957"/>
<gene>
    <name evidence="7" type="ORF">HMPREF9470_02103</name>
</gene>
<dbReference type="Proteomes" id="UP000037392">
    <property type="component" value="Unassembled WGS sequence"/>
</dbReference>
<dbReference type="OrthoDB" id="9801249at2"/>
<name>A0A0J9C4S8_9FIRM</name>
<evidence type="ECO:0000313" key="8">
    <source>
        <dbReference type="Proteomes" id="UP000037392"/>
    </source>
</evidence>
<dbReference type="Gene3D" id="3.40.50.1100">
    <property type="match status" value="2"/>
</dbReference>
<dbReference type="AlphaFoldDB" id="A0A0J9C4S8"/>
<feature type="active site" description="Nucleophile" evidence="4">
    <location>
        <position position="88"/>
    </location>
</feature>
<proteinExistence type="inferred from homology"/>
<dbReference type="RefSeq" id="WP_007860505.1">
    <property type="nucleotide sequence ID" value="NZ_KQ235877.1"/>
</dbReference>
<keyword evidence="3 5" id="KW-0663">Pyridoxal phosphate</keyword>
<dbReference type="PIRSF" id="PIRSF006278">
    <property type="entry name" value="ACCD_DCysDesulf"/>
    <property type="match status" value="1"/>
</dbReference>
<dbReference type="SUPFAM" id="SSF53686">
    <property type="entry name" value="Tryptophan synthase beta subunit-like PLP-dependent enzymes"/>
    <property type="match status" value="1"/>
</dbReference>
<sequence length="354" mass="38728">MDHLKETCAAARNLLKQMPKADLGFFPTPLYKLDHLSEELGVNLYIKRDDFTGMNLFGGNKIRKLQYLIGDAAAKGCEYVFTFGATQSNHAMQTVSACRRCGLKPVLYLVAIVEPDEEDLRSNLLLDRIMGAEIHVVRMNPGEEEAEAEERSVQMAREHMKQLETQGHKCYEVPMGGASPVGSVGFIEGFVEFAEQVADMGIHPDYIFHGTGTGGTMAGLAAGKVLTGLDTEIISINVSWKDEGYPKRTQDLANESLALLGAPVSVEASRDIHTDLNYYLPGYEIPSESATEAIRLLAQTEGLFIDPVYTGKAFAGMLDHIRIGRVPQGSTVVFWHTGGATALFAEKEILGEIL</sequence>
<comment type="caution">
    <text evidence="7">The sequence shown here is derived from an EMBL/GenBank/DDBJ whole genome shotgun (WGS) entry which is preliminary data.</text>
</comment>
<comment type="similarity">
    <text evidence="2">Belongs to the ACC deaminase/D-cysteine desulfhydrase family.</text>
</comment>
<dbReference type="InterPro" id="IPR001926">
    <property type="entry name" value="TrpB-like_PALP"/>
</dbReference>
<evidence type="ECO:0000313" key="7">
    <source>
        <dbReference type="EMBL" id="KMW20088.1"/>
    </source>
</evidence>
<dbReference type="GO" id="GO:0019148">
    <property type="term" value="F:D-cysteine desulfhydrase activity"/>
    <property type="evidence" value="ECO:0007669"/>
    <property type="project" value="TreeGrafter"/>
</dbReference>
<evidence type="ECO:0000256" key="2">
    <source>
        <dbReference type="ARBA" id="ARBA00008639"/>
    </source>
</evidence>
<dbReference type="PANTHER" id="PTHR43780">
    <property type="entry name" value="1-AMINOCYCLOPROPANE-1-CARBOXYLATE DEAMINASE-RELATED"/>
    <property type="match status" value="1"/>
</dbReference>
<organism evidence="7 8">
    <name type="scientific">[Clostridium] citroniae WAL-19142</name>
    <dbReference type="NCBI Taxonomy" id="742734"/>
    <lineage>
        <taxon>Bacteria</taxon>
        <taxon>Bacillati</taxon>
        <taxon>Bacillota</taxon>
        <taxon>Clostridia</taxon>
        <taxon>Lachnospirales</taxon>
        <taxon>Lachnospiraceae</taxon>
        <taxon>Enterocloster</taxon>
    </lineage>
</organism>
<comment type="cofactor">
    <cofactor evidence="1">
        <name>pyridoxal 5'-phosphate</name>
        <dbReference type="ChEBI" id="CHEBI:597326"/>
    </cofactor>
</comment>
<accession>A0A0J9C4S8</accession>
<dbReference type="PATRIC" id="fig|742734.4.peg.2257"/>